<gene>
    <name evidence="3" type="ORF">FBZ87_101130</name>
</gene>
<name>A0A560KGR7_9PROT</name>
<proteinExistence type="predicted"/>
<dbReference type="RefSeq" id="WP_145608347.1">
    <property type="nucleotide sequence ID" value="NZ_VITV01000001.1"/>
</dbReference>
<dbReference type="PANTHER" id="PTHR46825:SF9">
    <property type="entry name" value="BETA-LACTAMASE-RELATED DOMAIN-CONTAINING PROTEIN"/>
    <property type="match status" value="1"/>
</dbReference>
<evidence type="ECO:0000313" key="4">
    <source>
        <dbReference type="Proteomes" id="UP000320516"/>
    </source>
</evidence>
<dbReference type="EMBL" id="VITV01000001">
    <property type="protein sequence ID" value="TWB82427.1"/>
    <property type="molecule type" value="Genomic_DNA"/>
</dbReference>
<sequence>MDRRRFLSNAMLGGAMVGAPLRAWAEAPPAAGAPAAGGGVAAYVASQVAETGFSGTVLVEHQGAVVLHEAYGLAERSFQVPCRRDGLYRIASITKLFTATLVMRLVARGRLSLDTVIRAYLPAYKGPAADRVTLRQLLTHTSGIENFDKGLTSYTDAARTGMPAYQLPHDSTDLMDRYASGPLVKAPGSAFDYNNADYVILGKVIEAVTGQPYDQALRRDVLDPLGLTQTGLLRQDLILPNLAATYYKDGDGDLAHDMPVYMQNWYAAGGLYSTAPDLAAFARALYGGDLLAPTQRAQLLTPALEEYGFGLWVSDLQARGRPHRYAQRPGRIMGANTLLLRFLDDDLTIIILGNTNLADTDRLGFRIARQFLGPKD</sequence>
<keyword evidence="1" id="KW-0732">Signal</keyword>
<feature type="domain" description="Beta-lactamase-related" evidence="2">
    <location>
        <begin position="41"/>
        <end position="358"/>
    </location>
</feature>
<comment type="caution">
    <text evidence="3">The sequence shown here is derived from an EMBL/GenBank/DDBJ whole genome shotgun (WGS) entry which is preliminary data.</text>
</comment>
<dbReference type="Pfam" id="PF00144">
    <property type="entry name" value="Beta-lactamase"/>
    <property type="match status" value="1"/>
</dbReference>
<dbReference type="InterPro" id="IPR012338">
    <property type="entry name" value="Beta-lactam/transpept-like"/>
</dbReference>
<dbReference type="PANTHER" id="PTHR46825">
    <property type="entry name" value="D-ALANYL-D-ALANINE-CARBOXYPEPTIDASE/ENDOPEPTIDASE AMPH"/>
    <property type="match status" value="1"/>
</dbReference>
<dbReference type="InterPro" id="IPR050491">
    <property type="entry name" value="AmpC-like"/>
</dbReference>
<dbReference type="Proteomes" id="UP000320516">
    <property type="component" value="Unassembled WGS sequence"/>
</dbReference>
<evidence type="ECO:0000313" key="3">
    <source>
        <dbReference type="EMBL" id="TWB82427.1"/>
    </source>
</evidence>
<reference evidence="3 4" key="1">
    <citation type="submission" date="2019-06" db="EMBL/GenBank/DDBJ databases">
        <title>Genomic Encyclopedia of Type Strains, Phase IV (KMG-V): Genome sequencing to study the core and pangenomes of soil and plant-associated prokaryotes.</title>
        <authorList>
            <person name="Whitman W."/>
        </authorList>
    </citation>
    <scope>NUCLEOTIDE SEQUENCE [LARGE SCALE GENOMIC DNA]</scope>
    <source>
        <strain evidence="3 4">BR 12005</strain>
    </source>
</reference>
<evidence type="ECO:0000259" key="2">
    <source>
        <dbReference type="Pfam" id="PF00144"/>
    </source>
</evidence>
<evidence type="ECO:0000256" key="1">
    <source>
        <dbReference type="SAM" id="SignalP"/>
    </source>
</evidence>
<organism evidence="3 4">
    <name type="scientific">Nitrospirillum amazonense</name>
    <dbReference type="NCBI Taxonomy" id="28077"/>
    <lineage>
        <taxon>Bacteria</taxon>
        <taxon>Pseudomonadati</taxon>
        <taxon>Pseudomonadota</taxon>
        <taxon>Alphaproteobacteria</taxon>
        <taxon>Rhodospirillales</taxon>
        <taxon>Azospirillaceae</taxon>
        <taxon>Nitrospirillum</taxon>
    </lineage>
</organism>
<dbReference type="InterPro" id="IPR001466">
    <property type="entry name" value="Beta-lactam-related"/>
</dbReference>
<feature type="chain" id="PRO_5021896536" evidence="1">
    <location>
        <begin position="26"/>
        <end position="376"/>
    </location>
</feature>
<dbReference type="SUPFAM" id="SSF56601">
    <property type="entry name" value="beta-lactamase/transpeptidase-like"/>
    <property type="match status" value="1"/>
</dbReference>
<dbReference type="Gene3D" id="3.40.710.10">
    <property type="entry name" value="DD-peptidase/beta-lactamase superfamily"/>
    <property type="match status" value="1"/>
</dbReference>
<protein>
    <submittedName>
        <fullName evidence="3">CubicO group peptidase (Beta-lactamase class C family)</fullName>
    </submittedName>
</protein>
<accession>A0A560KGR7</accession>
<feature type="signal peptide" evidence="1">
    <location>
        <begin position="1"/>
        <end position="25"/>
    </location>
</feature>
<dbReference type="AlphaFoldDB" id="A0A560KGR7"/>